<dbReference type="EMBL" id="BGPR01001616">
    <property type="protein sequence ID" value="GBM57979.1"/>
    <property type="molecule type" value="Genomic_DNA"/>
</dbReference>
<feature type="region of interest" description="Disordered" evidence="1">
    <location>
        <begin position="71"/>
        <end position="92"/>
    </location>
</feature>
<evidence type="ECO:0000313" key="3">
    <source>
        <dbReference type="Proteomes" id="UP000499080"/>
    </source>
</evidence>
<name>A0A4Y2GYK2_ARAVE</name>
<accession>A0A4Y2GYK2</accession>
<evidence type="ECO:0000256" key="1">
    <source>
        <dbReference type="SAM" id="MobiDB-lite"/>
    </source>
</evidence>
<gene>
    <name evidence="2" type="ORF">AVEN_72929_1</name>
</gene>
<proteinExistence type="predicted"/>
<comment type="caution">
    <text evidence="2">The sequence shown here is derived from an EMBL/GenBank/DDBJ whole genome shotgun (WGS) entry which is preliminary data.</text>
</comment>
<feature type="compositionally biased region" description="Basic and acidic residues" evidence="1">
    <location>
        <begin position="81"/>
        <end position="92"/>
    </location>
</feature>
<organism evidence="2 3">
    <name type="scientific">Araneus ventricosus</name>
    <name type="common">Orbweaver spider</name>
    <name type="synonym">Epeira ventricosa</name>
    <dbReference type="NCBI Taxonomy" id="182803"/>
    <lineage>
        <taxon>Eukaryota</taxon>
        <taxon>Metazoa</taxon>
        <taxon>Ecdysozoa</taxon>
        <taxon>Arthropoda</taxon>
        <taxon>Chelicerata</taxon>
        <taxon>Arachnida</taxon>
        <taxon>Araneae</taxon>
        <taxon>Araneomorphae</taxon>
        <taxon>Entelegynae</taxon>
        <taxon>Araneoidea</taxon>
        <taxon>Araneidae</taxon>
        <taxon>Araneus</taxon>
    </lineage>
</organism>
<keyword evidence="3" id="KW-1185">Reference proteome</keyword>
<reference evidence="2 3" key="1">
    <citation type="journal article" date="2019" name="Sci. Rep.">
        <title>Orb-weaving spider Araneus ventricosus genome elucidates the spidroin gene catalogue.</title>
        <authorList>
            <person name="Kono N."/>
            <person name="Nakamura H."/>
            <person name="Ohtoshi R."/>
            <person name="Moran D.A.P."/>
            <person name="Shinohara A."/>
            <person name="Yoshida Y."/>
            <person name="Fujiwara M."/>
            <person name="Mori M."/>
            <person name="Tomita M."/>
            <person name="Arakawa K."/>
        </authorList>
    </citation>
    <scope>NUCLEOTIDE SEQUENCE [LARGE SCALE GENOMIC DNA]</scope>
</reference>
<dbReference type="Proteomes" id="UP000499080">
    <property type="component" value="Unassembled WGS sequence"/>
</dbReference>
<evidence type="ECO:0000313" key="2">
    <source>
        <dbReference type="EMBL" id="GBM57979.1"/>
    </source>
</evidence>
<sequence>MKTLRKTRERFYSYRLEWTLRNVPGNAKLAELEKDRKLNKKVSNRTEYSGDVLRSKAKIFSSDILFGRQRDTPSLQTNSEARLESVHASARE</sequence>
<protein>
    <submittedName>
        <fullName evidence="2">Uncharacterized protein</fullName>
    </submittedName>
</protein>
<dbReference type="AlphaFoldDB" id="A0A4Y2GYK2"/>